<dbReference type="Proteomes" id="UP000007076">
    <property type="component" value="Chromosome"/>
</dbReference>
<evidence type="ECO:0000313" key="2">
    <source>
        <dbReference type="EMBL" id="BAJ31019.1"/>
    </source>
</evidence>
<dbReference type="AlphaFoldDB" id="E4NHN9"/>
<keyword evidence="1" id="KW-0472">Membrane</keyword>
<proteinExistence type="predicted"/>
<evidence type="ECO:0000313" key="3">
    <source>
        <dbReference type="Proteomes" id="UP000007076"/>
    </source>
</evidence>
<gene>
    <name evidence="2" type="ordered locus">KSE_52450</name>
</gene>
<dbReference type="KEGG" id="ksk:KSE_52450"/>
<dbReference type="STRING" id="452652.KSE_52450"/>
<name>E4NHN9_KITSK</name>
<organism evidence="2 3">
    <name type="scientific">Kitasatospora setae (strain ATCC 33774 / DSM 43861 / JCM 3304 / KCC A-0304 / NBRC 14216 / KM-6054)</name>
    <name type="common">Streptomyces setae</name>
    <dbReference type="NCBI Taxonomy" id="452652"/>
    <lineage>
        <taxon>Bacteria</taxon>
        <taxon>Bacillati</taxon>
        <taxon>Actinomycetota</taxon>
        <taxon>Actinomycetes</taxon>
        <taxon>Kitasatosporales</taxon>
        <taxon>Streptomycetaceae</taxon>
        <taxon>Kitasatospora</taxon>
    </lineage>
</organism>
<sequence>MISPSKWTRNLVLALLVLVAAQGLVNAIRPVIGWLIGLTAGAVVLAVVVFLVLQKGRRW</sequence>
<dbReference type="PATRIC" id="fig|452652.3.peg.5235"/>
<dbReference type="HOGENOM" id="CLU_2954428_0_0_11"/>
<feature type="transmembrane region" description="Helical" evidence="1">
    <location>
        <begin position="33"/>
        <end position="53"/>
    </location>
</feature>
<reference evidence="2 3" key="1">
    <citation type="journal article" date="2010" name="DNA Res.">
        <title>Genome sequence of Kitasatospora setae NBRC 14216T: an evolutionary snapshot of the family Streptomycetaceae.</title>
        <authorList>
            <person name="Ichikawa N."/>
            <person name="Oguchi A."/>
            <person name="Ikeda H."/>
            <person name="Ishikawa J."/>
            <person name="Kitani S."/>
            <person name="Watanabe Y."/>
            <person name="Nakamura S."/>
            <person name="Katano Y."/>
            <person name="Kishi E."/>
            <person name="Sasagawa M."/>
            <person name="Ankai A."/>
            <person name="Fukui S."/>
            <person name="Hashimoto Y."/>
            <person name="Kamata S."/>
            <person name="Otoguro M."/>
            <person name="Tanikawa S."/>
            <person name="Nihira T."/>
            <person name="Horinouchi S."/>
            <person name="Ohnishi Y."/>
            <person name="Hayakawa M."/>
            <person name="Kuzuyama T."/>
            <person name="Arisawa A."/>
            <person name="Nomoto F."/>
            <person name="Miura H."/>
            <person name="Takahashi Y."/>
            <person name="Fujita N."/>
        </authorList>
    </citation>
    <scope>NUCLEOTIDE SEQUENCE [LARGE SCALE GENOMIC DNA]</scope>
    <source>
        <strain evidence="3">ATCC 33774 / DSM 43861 / JCM 3304 / KCC A-0304 / NBRC 14216 / KM-6054</strain>
    </source>
</reference>
<keyword evidence="3" id="KW-1185">Reference proteome</keyword>
<accession>E4NHN9</accession>
<protein>
    <submittedName>
        <fullName evidence="2">Uncharacterized protein</fullName>
    </submittedName>
</protein>
<keyword evidence="1" id="KW-1133">Transmembrane helix</keyword>
<dbReference type="EMBL" id="AP010968">
    <property type="protein sequence ID" value="BAJ31019.1"/>
    <property type="molecule type" value="Genomic_DNA"/>
</dbReference>
<dbReference type="RefSeq" id="WP_014138316.1">
    <property type="nucleotide sequence ID" value="NC_016109.1"/>
</dbReference>
<keyword evidence="1" id="KW-0812">Transmembrane</keyword>
<evidence type="ECO:0000256" key="1">
    <source>
        <dbReference type="SAM" id="Phobius"/>
    </source>
</evidence>